<dbReference type="RefSeq" id="WP_202824421.1">
    <property type="nucleotide sequence ID" value="NZ_JAEUXJ010000002.1"/>
</dbReference>
<name>A0ABS1V0R6_9PROT</name>
<dbReference type="Pfam" id="PF01244">
    <property type="entry name" value="Peptidase_M19"/>
    <property type="match status" value="1"/>
</dbReference>
<sequence>MASIWPGPETPQDTPVEIAGWIAIPDPSGEDRRFILGPEAPCCPGCPPDAARMVEVLAAAPIAPRPGRIRLTGRWHRLPADDPAGWRWQLREARYAGLAEAPGPWLARRALLASLPLACVAATTACSAPPAAAETAALLAEASPMDLHSHAGRVILARLRQRPFEPVAAPMRDGGMRLIALAIVADTLTTHVTGDNRIQAFRRPEPGELAAHGEAAFARLATLVREQGLAVVTDQASLRALGAGPGIVVAAEGADFLEGRLEALEAAFTAHWLRHLQLVHYRVNELGDIQTEPPVHDGLTPFGAAVVRDCNRRGIVVDVAHATFLTVKGVVEATARPLVLSHTSITPRPGPRSRQITADHARLVASTGGVIGIWPPTTIFPTLRAYAEGMARMVDVVGVEHVGIGSDMQGLLSPAAFGDYRQTPELAAALLATGFSRAEAAKLLGGNYARVLAAVLPG</sequence>
<proteinExistence type="predicted"/>
<dbReference type="InterPro" id="IPR008257">
    <property type="entry name" value="Pept_M19"/>
</dbReference>
<accession>A0ABS1V0R6</accession>
<dbReference type="Proteomes" id="UP000606490">
    <property type="component" value="Unassembled WGS sequence"/>
</dbReference>
<gene>
    <name evidence="1" type="ORF">JMJ55_05000</name>
</gene>
<reference evidence="1 2" key="1">
    <citation type="submission" date="2021-01" db="EMBL/GenBank/DDBJ databases">
        <title>Belnapia mucosa sp. nov. and Belnapia arida sp. nov., isolated from the Tabernas Desert (Almeria, Spain).</title>
        <authorList>
            <person name="Molina-Menor E."/>
            <person name="Vidal-Verdu A."/>
            <person name="Calonge A."/>
            <person name="Satari L."/>
            <person name="Pereto Magraner J."/>
            <person name="Porcar Miralles M."/>
        </authorList>
    </citation>
    <scope>NUCLEOTIDE SEQUENCE [LARGE SCALE GENOMIC DNA]</scope>
    <source>
        <strain evidence="1 2">T6</strain>
    </source>
</reference>
<dbReference type="InterPro" id="IPR032466">
    <property type="entry name" value="Metal_Hydrolase"/>
</dbReference>
<organism evidence="1 2">
    <name type="scientific">Belnapia mucosa</name>
    <dbReference type="NCBI Taxonomy" id="2804532"/>
    <lineage>
        <taxon>Bacteria</taxon>
        <taxon>Pseudomonadati</taxon>
        <taxon>Pseudomonadota</taxon>
        <taxon>Alphaproteobacteria</taxon>
        <taxon>Acetobacterales</taxon>
        <taxon>Roseomonadaceae</taxon>
        <taxon>Belnapia</taxon>
    </lineage>
</organism>
<dbReference type="PROSITE" id="PS51365">
    <property type="entry name" value="RENAL_DIPEPTIDASE_2"/>
    <property type="match status" value="1"/>
</dbReference>
<evidence type="ECO:0000313" key="2">
    <source>
        <dbReference type="Proteomes" id="UP000606490"/>
    </source>
</evidence>
<dbReference type="EMBL" id="JAEUXJ010000002">
    <property type="protein sequence ID" value="MBL6454671.1"/>
    <property type="molecule type" value="Genomic_DNA"/>
</dbReference>
<dbReference type="Gene3D" id="3.20.20.140">
    <property type="entry name" value="Metal-dependent hydrolases"/>
    <property type="match status" value="1"/>
</dbReference>
<evidence type="ECO:0000313" key="1">
    <source>
        <dbReference type="EMBL" id="MBL6454671.1"/>
    </source>
</evidence>
<keyword evidence="2" id="KW-1185">Reference proteome</keyword>
<protein>
    <submittedName>
        <fullName evidence="1">Membrane dipeptidase</fullName>
    </submittedName>
</protein>
<dbReference type="PANTHER" id="PTHR10443">
    <property type="entry name" value="MICROSOMAL DIPEPTIDASE"/>
    <property type="match status" value="1"/>
</dbReference>
<dbReference type="SUPFAM" id="SSF51556">
    <property type="entry name" value="Metallo-dependent hydrolases"/>
    <property type="match status" value="1"/>
</dbReference>
<dbReference type="PANTHER" id="PTHR10443:SF12">
    <property type="entry name" value="DIPEPTIDASE"/>
    <property type="match status" value="1"/>
</dbReference>
<comment type="caution">
    <text evidence="1">The sequence shown here is derived from an EMBL/GenBank/DDBJ whole genome shotgun (WGS) entry which is preliminary data.</text>
</comment>